<dbReference type="EMBL" id="JBBWRZ010000011">
    <property type="protein sequence ID" value="KAK8225993.1"/>
    <property type="molecule type" value="Genomic_DNA"/>
</dbReference>
<feature type="region of interest" description="Disordered" evidence="1">
    <location>
        <begin position="243"/>
        <end position="262"/>
    </location>
</feature>
<accession>A0ABR1YDK6</accession>
<organism evidence="2 3">
    <name type="scientific">Phyllosticta capitalensis</name>
    <dbReference type="NCBI Taxonomy" id="121624"/>
    <lineage>
        <taxon>Eukaryota</taxon>
        <taxon>Fungi</taxon>
        <taxon>Dikarya</taxon>
        <taxon>Ascomycota</taxon>
        <taxon>Pezizomycotina</taxon>
        <taxon>Dothideomycetes</taxon>
        <taxon>Dothideomycetes incertae sedis</taxon>
        <taxon>Botryosphaeriales</taxon>
        <taxon>Phyllostictaceae</taxon>
        <taxon>Phyllosticta</taxon>
    </lineage>
</organism>
<keyword evidence="3" id="KW-1185">Reference proteome</keyword>
<evidence type="ECO:0000313" key="3">
    <source>
        <dbReference type="Proteomes" id="UP001492380"/>
    </source>
</evidence>
<comment type="caution">
    <text evidence="2">The sequence shown here is derived from an EMBL/GenBank/DDBJ whole genome shotgun (WGS) entry which is preliminary data.</text>
</comment>
<reference evidence="2 3" key="1">
    <citation type="submission" date="2024-04" db="EMBL/GenBank/DDBJ databases">
        <title>Phyllosticta paracitricarpa is synonymous to the EU quarantine fungus P. citricarpa based on phylogenomic analyses.</title>
        <authorList>
            <consortium name="Lawrence Berkeley National Laboratory"/>
            <person name="Van Ingen-Buijs V.A."/>
            <person name="Van Westerhoven A.C."/>
            <person name="Haridas S."/>
            <person name="Skiadas P."/>
            <person name="Martin F."/>
            <person name="Groenewald J.Z."/>
            <person name="Crous P.W."/>
            <person name="Seidl M.F."/>
        </authorList>
    </citation>
    <scope>NUCLEOTIDE SEQUENCE [LARGE SCALE GENOMIC DNA]</scope>
    <source>
        <strain evidence="2 3">CBS 123374</strain>
    </source>
</reference>
<proteinExistence type="predicted"/>
<dbReference type="Proteomes" id="UP001492380">
    <property type="component" value="Unassembled WGS sequence"/>
</dbReference>
<protein>
    <submittedName>
        <fullName evidence="2">Uncharacterized protein</fullName>
    </submittedName>
</protein>
<evidence type="ECO:0000313" key="2">
    <source>
        <dbReference type="EMBL" id="KAK8225993.1"/>
    </source>
</evidence>
<sequence>MMARSAFAALPAASLSVDCHINNHLVLFEFHNPNFCPMASAFRRISQSVSGSLGLAEAEHRRASTQLQTPECECLCECPKCPCRRARKERAARLEEGLSDYVMVDSLGECSDASSEDESIRLEKEDIGICPTTPQFERDVPFSWRLDFGFEGGWRGSATDEFSNIDNGRAEMMHCSDILRGLAAIDRTGTPNSMANEAASVRALSMTSSEFLRRRSLTPSMSNIEHMGTWNPPQAYLFSSQPPAMTTSEQSEECRQDDEWDQGLYPRFIRDEDLR</sequence>
<name>A0ABR1YDK6_9PEZI</name>
<evidence type="ECO:0000256" key="1">
    <source>
        <dbReference type="SAM" id="MobiDB-lite"/>
    </source>
</evidence>
<gene>
    <name evidence="2" type="ORF">HDK90DRAFT_72360</name>
</gene>